<feature type="region of interest" description="Disordered" evidence="1">
    <location>
        <begin position="26"/>
        <end position="76"/>
    </location>
</feature>
<accession>A0A5B7GE32</accession>
<name>A0A5B7GE32_PORTR</name>
<organism evidence="2 3">
    <name type="scientific">Portunus trituberculatus</name>
    <name type="common">Swimming crab</name>
    <name type="synonym">Neptunus trituberculatus</name>
    <dbReference type="NCBI Taxonomy" id="210409"/>
    <lineage>
        <taxon>Eukaryota</taxon>
        <taxon>Metazoa</taxon>
        <taxon>Ecdysozoa</taxon>
        <taxon>Arthropoda</taxon>
        <taxon>Crustacea</taxon>
        <taxon>Multicrustacea</taxon>
        <taxon>Malacostraca</taxon>
        <taxon>Eumalacostraca</taxon>
        <taxon>Eucarida</taxon>
        <taxon>Decapoda</taxon>
        <taxon>Pleocyemata</taxon>
        <taxon>Brachyura</taxon>
        <taxon>Eubrachyura</taxon>
        <taxon>Portunoidea</taxon>
        <taxon>Portunidae</taxon>
        <taxon>Portuninae</taxon>
        <taxon>Portunus</taxon>
    </lineage>
</organism>
<dbReference type="EMBL" id="VSRR010013479">
    <property type="protein sequence ID" value="MPC55836.1"/>
    <property type="molecule type" value="Genomic_DNA"/>
</dbReference>
<gene>
    <name evidence="2" type="ORF">E2C01_049781</name>
</gene>
<dbReference type="AlphaFoldDB" id="A0A5B7GE32"/>
<dbReference type="Proteomes" id="UP000324222">
    <property type="component" value="Unassembled WGS sequence"/>
</dbReference>
<proteinExistence type="predicted"/>
<evidence type="ECO:0000313" key="2">
    <source>
        <dbReference type="EMBL" id="MPC55836.1"/>
    </source>
</evidence>
<evidence type="ECO:0000256" key="1">
    <source>
        <dbReference type="SAM" id="MobiDB-lite"/>
    </source>
</evidence>
<comment type="caution">
    <text evidence="2">The sequence shown here is derived from an EMBL/GenBank/DDBJ whole genome shotgun (WGS) entry which is preliminary data.</text>
</comment>
<evidence type="ECO:0000313" key="3">
    <source>
        <dbReference type="Proteomes" id="UP000324222"/>
    </source>
</evidence>
<keyword evidence="3" id="KW-1185">Reference proteome</keyword>
<feature type="compositionally biased region" description="Basic residues" evidence="1">
    <location>
        <begin position="51"/>
        <end position="69"/>
    </location>
</feature>
<protein>
    <submittedName>
        <fullName evidence="2">Uncharacterized protein</fullName>
    </submittedName>
</protein>
<reference evidence="2 3" key="1">
    <citation type="submission" date="2019-05" db="EMBL/GenBank/DDBJ databases">
        <title>Another draft genome of Portunus trituberculatus and its Hox gene families provides insights of decapod evolution.</title>
        <authorList>
            <person name="Jeong J.-H."/>
            <person name="Song I."/>
            <person name="Kim S."/>
            <person name="Choi T."/>
            <person name="Kim D."/>
            <person name="Ryu S."/>
            <person name="Kim W."/>
        </authorList>
    </citation>
    <scope>NUCLEOTIDE SEQUENCE [LARGE SCALE GENOMIC DNA]</scope>
    <source>
        <tissue evidence="2">Muscle</tissue>
    </source>
</reference>
<sequence>MTTHSQAPMFSHSCQCRCRQAPTFSGTSAASLARAPTDPRVATEDSLRAKGTTHLRSRRGRNQRRRNRCKCREPTA</sequence>